<dbReference type="Proteomes" id="UP000009183">
    <property type="component" value="Chromosome 16"/>
</dbReference>
<dbReference type="InterPro" id="IPR000163">
    <property type="entry name" value="Prohibitin"/>
</dbReference>
<keyword evidence="4" id="KW-0999">Mitochondrion inner membrane</keyword>
<comment type="similarity">
    <text evidence="2 4">Belongs to the prohibitin family.</text>
</comment>
<keyword evidence="6" id="KW-1185">Reference proteome</keyword>
<dbReference type="OrthoDB" id="275637at2759"/>
<organism evidence="5 6">
    <name type="scientific">Vitis vinifera</name>
    <name type="common">Grape</name>
    <dbReference type="NCBI Taxonomy" id="29760"/>
    <lineage>
        <taxon>Eukaryota</taxon>
        <taxon>Viridiplantae</taxon>
        <taxon>Streptophyta</taxon>
        <taxon>Embryophyta</taxon>
        <taxon>Tracheophyta</taxon>
        <taxon>Spermatophyta</taxon>
        <taxon>Magnoliopsida</taxon>
        <taxon>eudicotyledons</taxon>
        <taxon>Gunneridae</taxon>
        <taxon>Pentapetalae</taxon>
        <taxon>rosids</taxon>
        <taxon>Vitales</taxon>
        <taxon>Vitaceae</taxon>
        <taxon>Viteae</taxon>
        <taxon>Vitis</taxon>
    </lineage>
</organism>
<evidence type="ECO:0000313" key="5">
    <source>
        <dbReference type="EMBL" id="CCB56493.1"/>
    </source>
</evidence>
<dbReference type="AlphaFoldDB" id="F6HP87"/>
<evidence type="ECO:0000256" key="1">
    <source>
        <dbReference type="ARBA" id="ARBA00004370"/>
    </source>
</evidence>
<dbReference type="PaxDb" id="29760-VIT_16s0100g00070.t01"/>
<evidence type="ECO:0000313" key="6">
    <source>
        <dbReference type="Proteomes" id="UP000009183"/>
    </source>
</evidence>
<dbReference type="eggNOG" id="KOG3090">
    <property type="taxonomic scope" value="Eukaryota"/>
</dbReference>
<dbReference type="InParanoid" id="F6HP87"/>
<keyword evidence="3" id="KW-0472">Membrane</keyword>
<dbReference type="PANTHER" id="PTHR23222">
    <property type="entry name" value="PROHIBITIN"/>
    <property type="match status" value="1"/>
</dbReference>
<protein>
    <recommendedName>
        <fullName evidence="4">Prohibitin</fullName>
    </recommendedName>
</protein>
<evidence type="ECO:0000256" key="3">
    <source>
        <dbReference type="ARBA" id="ARBA00023136"/>
    </source>
</evidence>
<name>F6HP87_VITVI</name>
<proteinExistence type="inferred from homology"/>
<dbReference type="HOGENOM" id="CLU_199290_0_0_1"/>
<evidence type="ECO:0000256" key="2">
    <source>
        <dbReference type="ARBA" id="ARBA00009658"/>
    </source>
</evidence>
<evidence type="ECO:0000256" key="4">
    <source>
        <dbReference type="RuleBase" id="RU366048"/>
    </source>
</evidence>
<gene>
    <name evidence="5" type="ordered locus">VIT_16s0100g00070</name>
</gene>
<dbReference type="GO" id="GO:0005743">
    <property type="term" value="C:mitochondrial inner membrane"/>
    <property type="evidence" value="ECO:0007669"/>
    <property type="project" value="UniProtKB-SubCell"/>
</dbReference>
<comment type="subcellular location">
    <subcellularLocation>
        <location evidence="1">Membrane</location>
    </subcellularLocation>
    <subcellularLocation>
        <location evidence="4">Mitochondrion inner membrane</location>
    </subcellularLocation>
</comment>
<reference evidence="6" key="1">
    <citation type="journal article" date="2007" name="Nature">
        <title>The grapevine genome sequence suggests ancestral hexaploidization in major angiosperm phyla.</title>
        <authorList>
            <consortium name="The French-Italian Public Consortium for Grapevine Genome Characterization."/>
            <person name="Jaillon O."/>
            <person name="Aury J.-M."/>
            <person name="Noel B."/>
            <person name="Policriti A."/>
            <person name="Clepet C."/>
            <person name="Casagrande A."/>
            <person name="Choisne N."/>
            <person name="Aubourg S."/>
            <person name="Vitulo N."/>
            <person name="Jubin C."/>
            <person name="Vezzi A."/>
            <person name="Legeai F."/>
            <person name="Hugueney P."/>
            <person name="Dasilva C."/>
            <person name="Horner D."/>
            <person name="Mica E."/>
            <person name="Jublot D."/>
            <person name="Poulain J."/>
            <person name="Bruyere C."/>
            <person name="Billault A."/>
            <person name="Segurens B."/>
            <person name="Gouyvenoux M."/>
            <person name="Ugarte E."/>
            <person name="Cattonaro F."/>
            <person name="Anthouard V."/>
            <person name="Vico V."/>
            <person name="Del Fabbro C."/>
            <person name="Alaux M."/>
            <person name="Di Gaspero G."/>
            <person name="Dumas V."/>
            <person name="Felice N."/>
            <person name="Paillard S."/>
            <person name="Juman I."/>
            <person name="Moroldo M."/>
            <person name="Scalabrin S."/>
            <person name="Canaguier A."/>
            <person name="Le Clainche I."/>
            <person name="Malacrida G."/>
            <person name="Durand E."/>
            <person name="Pesole G."/>
            <person name="Laucou V."/>
            <person name="Chatelet P."/>
            <person name="Merdinoglu D."/>
            <person name="Delledonne M."/>
            <person name="Pezzotti M."/>
            <person name="Lecharny A."/>
            <person name="Scarpelli C."/>
            <person name="Artiguenave F."/>
            <person name="Pe M.E."/>
            <person name="Valle G."/>
            <person name="Morgante M."/>
            <person name="Caboche M."/>
            <person name="Adam-Blondon A.-F."/>
            <person name="Weissenbach J."/>
            <person name="Quetier F."/>
            <person name="Wincker P."/>
        </authorList>
    </citation>
    <scope>NUCLEOTIDE SEQUENCE [LARGE SCALE GENOMIC DNA]</scope>
    <source>
        <strain evidence="6">cv. Pinot noir / PN40024</strain>
    </source>
</reference>
<keyword evidence="4" id="KW-0496">Mitochondrion</keyword>
<sequence length="71" mass="7473">MNFNNVKAPKVPDGGAASALIKLGVVGGLGLYGAINSLYNVQGGHQAIVFNRIVGVKDKVLISPWFLAYET</sequence>
<dbReference type="STRING" id="29760.F6HP87"/>
<dbReference type="EMBL" id="FN596000">
    <property type="protein sequence ID" value="CCB56493.1"/>
    <property type="molecule type" value="Genomic_DNA"/>
</dbReference>
<accession>F6HP87</accession>
<dbReference type="PANTHER" id="PTHR23222:SF1">
    <property type="entry name" value="PROHIBITIN-2"/>
    <property type="match status" value="1"/>
</dbReference>